<feature type="domain" description="PARP catalytic" evidence="9">
    <location>
        <begin position="1032"/>
        <end position="1229"/>
    </location>
</feature>
<dbReference type="CDD" id="cd01439">
    <property type="entry name" value="TCCD_inducible_PARP_like"/>
    <property type="match status" value="1"/>
</dbReference>
<proteinExistence type="inferred from homology"/>
<evidence type="ECO:0000256" key="4">
    <source>
        <dbReference type="ARBA" id="ARBA00023027"/>
    </source>
</evidence>
<dbReference type="GO" id="GO:0003714">
    <property type="term" value="F:transcription corepressor activity"/>
    <property type="evidence" value="ECO:0007669"/>
    <property type="project" value="TreeGrafter"/>
</dbReference>
<evidence type="ECO:0000256" key="7">
    <source>
        <dbReference type="RuleBase" id="RU362114"/>
    </source>
</evidence>
<evidence type="ECO:0000313" key="11">
    <source>
        <dbReference type="Ensembl" id="ENSCVAP00000011947.1"/>
    </source>
</evidence>
<feature type="coiled-coil region" evidence="8">
    <location>
        <begin position="245"/>
        <end position="304"/>
    </location>
</feature>
<sequence length="1229" mass="136659">MQLDFEEEEAVVSGDIEKGLGGPCDGAAEHWELQVDKIFINLIESYRIHHVLEPKQVKKVLQDPFFVTDDVKVYSESGYAVMVGEADVVKEKIAVLDKSVAVRKEQQVVEKQFKLIEEDFNREMSTFHPEVKINWSVNMVFLEGPEEQVQSGSTKLNELIMKIQEKKVNLPADLIAFMATSNAITKYQTQFQQSLRSPVYFEVGSELLLSSLSSDALNEAETTLLRDLNVSSVNLQGAAAKPPDLDQLKEILIKAKNEANCGEHRVDVSFVPGYSGTPSVKVQLVGYTEQVNKLKELLHDYQANQVSVQDVLSLQCPELVDCFDKILGIIGMKPTDVKLSATHFPNPCVLLSGPRFRVQETKQALMVTLASMTFDTLVLDGPGALQYFQGEGKESKELVESSCQVIIREKQGVSSPSVTTIQRSLSNISSITPRPRSRTNMVELNAYSDINLEIKICSLEDEQVNVLVVPTHDKNLSSTNIGKSLLKKGGDTVKSKFDTLVALSGPAPGDVLQVDASASLGCSKIFCIECLSWDRAGGMSVQALAKGLKTCLDLCADKGFSSVAIPIIGPGLLLKYPLSEAVQVLTESIRQFALSGHCKNVNSIHIIIKPGYPDSEKNYHEVYKHLSLIMNQGGRALFKSLTSDLDDINITVRGGAKLQLVFGDVTNETTDAVVNTTDFKNFHNEGVCKDILTVAGADVEAKLKKAKVNRGDIFVTQPGKFPCKKLLHVCGGKEASLVEELVCSIIEYCEKLGFASVAIPAICAGAGGLNPGVVAGAILRGIITATSSGPGCTLTAIRLVLIKINVFLAFKEEATQMFPIFRRRESQVQLSRVRPRAPSPLRPDQSILDISTASQQSVFMFLGHSRKDVDDAMEKLKNQYKLQCSNHIFPKEQLQSLTEDDIEEVQQLVESEGLYMTKEPSGNLTMNGMKDGVNKAIVLFNSLLHENLRREVREKDEDDLHSRVMWCILGQNGNWERLPKTANYNLEKKDFAEGIVDAQGVTWQVDLLHLEAVTPGKTTHLKRLQNLQDFTFPLYWDNMASDESMKVVPLQPNSEEYRRVKEGFKRTANKTVMKIDRLQNIHLRRAYEVQKKQISQKNKHEGGANEKFLYHGTTEDNCNSIMTTGFNRRFSGQNATSYGEGTYFAVNAKYSSHPTYSKPAADGSQLMFVVRVLTGVYTLGEKDMRVPPARDEQHPHLRYDSVVDRMERPNMFVVFHDNQAYPDYLITFK</sequence>
<dbReference type="PROSITE" id="PS51154">
    <property type="entry name" value="MACRO"/>
    <property type="match status" value="2"/>
</dbReference>
<dbReference type="GO" id="GO:1990404">
    <property type="term" value="F:NAD+-protein mono-ADP-ribosyltransferase activity"/>
    <property type="evidence" value="ECO:0007669"/>
    <property type="project" value="TreeGrafter"/>
</dbReference>
<dbReference type="Pfam" id="PF01661">
    <property type="entry name" value="Macro"/>
    <property type="match status" value="2"/>
</dbReference>
<protein>
    <recommendedName>
        <fullName evidence="7">Poly [ADP-ribose] polymerase</fullName>
        <shortName evidence="7">PARP</shortName>
        <ecNumber evidence="7">2.4.2.-</ecNumber>
    </recommendedName>
</protein>
<dbReference type="Pfam" id="PF00644">
    <property type="entry name" value="PARP"/>
    <property type="match status" value="1"/>
</dbReference>
<dbReference type="GeneTree" id="ENSGT00940000154311"/>
<reference evidence="11" key="2">
    <citation type="submission" date="2025-09" db="UniProtKB">
        <authorList>
            <consortium name="Ensembl"/>
        </authorList>
    </citation>
    <scope>IDENTIFICATION</scope>
</reference>
<feature type="domain" description="Macro" evidence="10">
    <location>
        <begin position="439"/>
        <end position="627"/>
    </location>
</feature>
<evidence type="ECO:0000313" key="12">
    <source>
        <dbReference type="Proteomes" id="UP000265020"/>
    </source>
</evidence>
<dbReference type="SUPFAM" id="SSF52949">
    <property type="entry name" value="Macro domain-like"/>
    <property type="match status" value="2"/>
</dbReference>
<dbReference type="Gene3D" id="3.40.220.10">
    <property type="entry name" value="Leucine Aminopeptidase, subunit E, domain 1"/>
    <property type="match status" value="2"/>
</dbReference>
<dbReference type="OMA" id="ANYNLER"/>
<evidence type="ECO:0000256" key="2">
    <source>
        <dbReference type="ARBA" id="ARBA00022676"/>
    </source>
</evidence>
<evidence type="ECO:0000256" key="8">
    <source>
        <dbReference type="SAM" id="Coils"/>
    </source>
</evidence>
<keyword evidence="3 7" id="KW-0808">Transferase</keyword>
<feature type="domain" description="Macro" evidence="10">
    <location>
        <begin position="645"/>
        <end position="818"/>
    </location>
</feature>
<dbReference type="InterPro" id="IPR002589">
    <property type="entry name" value="Macro_dom"/>
</dbReference>
<dbReference type="Proteomes" id="UP000265020">
    <property type="component" value="Unassembled WGS sequence"/>
</dbReference>
<dbReference type="EC" id="2.4.2.-" evidence="7"/>
<dbReference type="GO" id="GO:0005634">
    <property type="term" value="C:nucleus"/>
    <property type="evidence" value="ECO:0007669"/>
    <property type="project" value="UniProtKB-SubCell"/>
</dbReference>
<keyword evidence="5" id="KW-0539">Nucleus</keyword>
<dbReference type="STRING" id="28743.ENSCVAP00000011947"/>
<dbReference type="GO" id="GO:0005737">
    <property type="term" value="C:cytoplasm"/>
    <property type="evidence" value="ECO:0007669"/>
    <property type="project" value="TreeGrafter"/>
</dbReference>
<dbReference type="PANTHER" id="PTHR14453">
    <property type="entry name" value="PARP/ZINC FINGER CCCH TYPE DOMAIN CONTAINING PROTEIN"/>
    <property type="match status" value="1"/>
</dbReference>
<dbReference type="Ensembl" id="ENSCVAT00000019064.1">
    <property type="protein sequence ID" value="ENSCVAP00000011947.1"/>
    <property type="gene ID" value="ENSCVAG00000014299.1"/>
</dbReference>
<evidence type="ECO:0000259" key="10">
    <source>
        <dbReference type="PROSITE" id="PS51154"/>
    </source>
</evidence>
<dbReference type="SUPFAM" id="SSF56399">
    <property type="entry name" value="ADP-ribosylation"/>
    <property type="match status" value="1"/>
</dbReference>
<evidence type="ECO:0000256" key="6">
    <source>
        <dbReference type="ARBA" id="ARBA00024347"/>
    </source>
</evidence>
<comment type="similarity">
    <text evidence="6">Belongs to the ARTD/PARP family.</text>
</comment>
<dbReference type="RefSeq" id="XP_015230986.1">
    <property type="nucleotide sequence ID" value="XM_015375500.1"/>
</dbReference>
<organism evidence="11 12">
    <name type="scientific">Cyprinodon variegatus</name>
    <name type="common">Sheepshead minnow</name>
    <dbReference type="NCBI Taxonomy" id="28743"/>
    <lineage>
        <taxon>Eukaryota</taxon>
        <taxon>Metazoa</taxon>
        <taxon>Chordata</taxon>
        <taxon>Craniata</taxon>
        <taxon>Vertebrata</taxon>
        <taxon>Euteleostomi</taxon>
        <taxon>Actinopterygii</taxon>
        <taxon>Neopterygii</taxon>
        <taxon>Teleostei</taxon>
        <taxon>Neoteleostei</taxon>
        <taxon>Acanthomorphata</taxon>
        <taxon>Ovalentaria</taxon>
        <taxon>Atherinomorphae</taxon>
        <taxon>Cyprinodontiformes</taxon>
        <taxon>Cyprinodontidae</taxon>
        <taxon>Cyprinodon</taxon>
    </lineage>
</organism>
<evidence type="ECO:0000256" key="1">
    <source>
        <dbReference type="ARBA" id="ARBA00004123"/>
    </source>
</evidence>
<dbReference type="PROSITE" id="PS51059">
    <property type="entry name" value="PARP_CATALYTIC"/>
    <property type="match status" value="1"/>
</dbReference>
<accession>A0A3Q2D130</accession>
<keyword evidence="8" id="KW-0175">Coiled coil</keyword>
<evidence type="ECO:0000256" key="5">
    <source>
        <dbReference type="ARBA" id="ARBA00023242"/>
    </source>
</evidence>
<dbReference type="InterPro" id="IPR012317">
    <property type="entry name" value="Poly(ADP-ribose)pol_cat_dom"/>
</dbReference>
<dbReference type="PROSITE" id="PS50890">
    <property type="entry name" value="PUA"/>
    <property type="match status" value="1"/>
</dbReference>
<dbReference type="FunFam" id="3.90.228.10:FF:000008">
    <property type="entry name" value="Poly [ADP-ribose] polymerase"/>
    <property type="match status" value="1"/>
</dbReference>
<evidence type="ECO:0000256" key="3">
    <source>
        <dbReference type="ARBA" id="ARBA00022679"/>
    </source>
</evidence>
<evidence type="ECO:0000259" key="9">
    <source>
        <dbReference type="PROSITE" id="PS51059"/>
    </source>
</evidence>
<dbReference type="GO" id="GO:0010629">
    <property type="term" value="P:negative regulation of gene expression"/>
    <property type="evidence" value="ECO:0007669"/>
    <property type="project" value="TreeGrafter"/>
</dbReference>
<comment type="subcellular location">
    <subcellularLocation>
        <location evidence="1">Nucleus</location>
    </subcellularLocation>
</comment>
<dbReference type="PANTHER" id="PTHR14453:SF107">
    <property type="entry name" value="POLY [ADP-RIBOSE] POLYMERASE"/>
    <property type="match status" value="1"/>
</dbReference>
<keyword evidence="12" id="KW-1185">Reference proteome</keyword>
<dbReference type="OrthoDB" id="6133115at2759"/>
<keyword evidence="2 7" id="KW-0328">Glycosyltransferase</keyword>
<dbReference type="InterPro" id="IPR043472">
    <property type="entry name" value="Macro_dom-like"/>
</dbReference>
<dbReference type="GO" id="GO:0070212">
    <property type="term" value="P:protein poly-ADP-ribosylation"/>
    <property type="evidence" value="ECO:0007669"/>
    <property type="project" value="TreeGrafter"/>
</dbReference>
<dbReference type="InterPro" id="IPR052056">
    <property type="entry name" value="Mono-ARTD/PARP"/>
</dbReference>
<dbReference type="AlphaFoldDB" id="A0A3Q2D130"/>
<dbReference type="GO" id="GO:0003950">
    <property type="term" value="F:NAD+ poly-ADP-ribosyltransferase activity"/>
    <property type="evidence" value="ECO:0007669"/>
    <property type="project" value="UniProtKB-UniRule"/>
</dbReference>
<dbReference type="Gene3D" id="3.90.228.10">
    <property type="match status" value="1"/>
</dbReference>
<keyword evidence="4 7" id="KW-0520">NAD</keyword>
<reference evidence="11" key="1">
    <citation type="submission" date="2025-08" db="UniProtKB">
        <authorList>
            <consortium name="Ensembl"/>
        </authorList>
    </citation>
    <scope>IDENTIFICATION</scope>
</reference>
<dbReference type="SMART" id="SM00506">
    <property type="entry name" value="A1pp"/>
    <property type="match status" value="1"/>
</dbReference>
<dbReference type="GeneID" id="107085261"/>
<name>A0A3Q2D130_CYPVA</name>